<dbReference type="EMBL" id="KI546076">
    <property type="protein sequence ID" value="EST46385.1"/>
    <property type="molecule type" value="Genomic_DNA"/>
</dbReference>
<dbReference type="PANTHER" id="PTHR23287:SF16">
    <property type="entry name" value="TECTONIN BETA-PROPELLER REPEAT-CONTAINING PROTEIN 2"/>
    <property type="match status" value="1"/>
</dbReference>
<dbReference type="VEuPathDB" id="GiardiaDB:SS50377_28171"/>
<evidence type="ECO:0000313" key="3">
    <source>
        <dbReference type="Proteomes" id="UP000018208"/>
    </source>
</evidence>
<reference evidence="2" key="2">
    <citation type="submission" date="2020-12" db="EMBL/GenBank/DDBJ databases">
        <title>New Spironucleus salmonicida genome in near-complete chromosomes.</title>
        <authorList>
            <person name="Xu F."/>
            <person name="Kurt Z."/>
            <person name="Jimenez-Gonzalez A."/>
            <person name="Astvaldsson A."/>
            <person name="Andersson J.O."/>
            <person name="Svard S.G."/>
        </authorList>
    </citation>
    <scope>NUCLEOTIDE SEQUENCE</scope>
    <source>
        <strain evidence="2">ATCC 50377</strain>
    </source>
</reference>
<dbReference type="EMBL" id="AUWU02000008">
    <property type="protein sequence ID" value="KAH0570196.1"/>
    <property type="molecule type" value="Genomic_DNA"/>
</dbReference>
<dbReference type="Proteomes" id="UP000018208">
    <property type="component" value="Unassembled WGS sequence"/>
</dbReference>
<gene>
    <name evidence="1" type="ORF">SS50377_13628</name>
    <name evidence="2" type="ORF">SS50377_28171</name>
</gene>
<name>V6LP52_9EUKA</name>
<protein>
    <submittedName>
        <fullName evidence="1">Uncharacterized protein</fullName>
    </submittedName>
</protein>
<organism evidence="1">
    <name type="scientific">Spironucleus salmonicida</name>
    <dbReference type="NCBI Taxonomy" id="348837"/>
    <lineage>
        <taxon>Eukaryota</taxon>
        <taxon>Metamonada</taxon>
        <taxon>Diplomonadida</taxon>
        <taxon>Hexamitidae</taxon>
        <taxon>Hexamitinae</taxon>
        <taxon>Spironucleus</taxon>
    </lineage>
</organism>
<sequence length="731" mass="83843">MYHKSQRSFALPKDYSPQYQYQVSRDGLVYQLSDTQISVDGRRLPLQIKQVVQQFLTFQFFTIATGFLGTEIFTQSTHHSSYEVKGVTTIHFANELLYLGTSTGQLFTYSIDSDQVAFSEQFDSAIVQINSSKHQIIVSTLTKLLLLPDVQIGTKLRKNTFHGGCFFRNKIYACRPSCKIFSFSVEDSVIDQTLSLKDAVQLETVMQKHPEMQKDLGVLFSREGFILSVTTAQIFVIDVERVCVIEWIALPTGAKICENGVCWEQNGSVTLLQIIDGDEPVVSPETPQIQIQSEKQISNINSPVPHKILTPDPLPFQSFTYHPFNSFKILPNSPPIITPKIFTSLQFSIPKIVQKPKLLLPFFPFLHQETVQDQGIVAAAQAFHVLGALPDFHEITLNIDNLNYGGCSSTRDAISSFFAHHFEIVKTLIFEECGDEFLCSNFQQMIKCLFYKFVSGIEQLELQSYLEKFEYLFDDFSICYLEFKFGIEINQKPRNSVNQNEQTEFIKYMKNAQAYINELSLDDNDLKNYLLDQKSDVLYQKIGLFIRKIKDIFGQNYKLYIKKLRVSNQNQFFTSLLTTDIILKFIQKCDLAKKSNLELNFSEDSIQHLKRYLDANFYAKLENYKTSENTLLIALKNANQIQIFAPEMADLGMLIDVKSCEKYDKLEAFKKLLKSCRAQDVVECFQEEMHTKEYLTACIGCVDSSLLIERFAKVDGLLGVKEFRELMEFAI</sequence>
<keyword evidence="3" id="KW-1185">Reference proteome</keyword>
<dbReference type="PANTHER" id="PTHR23287">
    <property type="entry name" value="RUBY-EYE2-LIKE PROTEIN"/>
    <property type="match status" value="1"/>
</dbReference>
<reference evidence="1 2" key="1">
    <citation type="journal article" date="2014" name="PLoS Genet.">
        <title>The Genome of Spironucleus salmonicida Highlights a Fish Pathogen Adapted to Fluctuating Environments.</title>
        <authorList>
            <person name="Xu F."/>
            <person name="Jerlstrom-Hultqvist J."/>
            <person name="Einarsson E."/>
            <person name="Astvaldsson A."/>
            <person name="Svard S.G."/>
            <person name="Andersson J.O."/>
        </authorList>
    </citation>
    <scope>NUCLEOTIDE SEQUENCE</scope>
    <source>
        <strain evidence="2">ATCC 50377</strain>
    </source>
</reference>
<evidence type="ECO:0000313" key="2">
    <source>
        <dbReference type="EMBL" id="KAH0570196.1"/>
    </source>
</evidence>
<accession>V6LP52</accession>
<dbReference type="AlphaFoldDB" id="V6LP52"/>
<evidence type="ECO:0000313" key="1">
    <source>
        <dbReference type="EMBL" id="EST46385.1"/>
    </source>
</evidence>
<proteinExistence type="predicted"/>